<organism evidence="3">
    <name type="scientific">Tanacetum cinerariifolium</name>
    <name type="common">Dalmatian daisy</name>
    <name type="synonym">Chrysanthemum cinerariifolium</name>
    <dbReference type="NCBI Taxonomy" id="118510"/>
    <lineage>
        <taxon>Eukaryota</taxon>
        <taxon>Viridiplantae</taxon>
        <taxon>Streptophyta</taxon>
        <taxon>Embryophyta</taxon>
        <taxon>Tracheophyta</taxon>
        <taxon>Spermatophyta</taxon>
        <taxon>Magnoliopsida</taxon>
        <taxon>eudicotyledons</taxon>
        <taxon>Gunneridae</taxon>
        <taxon>Pentapetalae</taxon>
        <taxon>asterids</taxon>
        <taxon>campanulids</taxon>
        <taxon>Asterales</taxon>
        <taxon>Asteraceae</taxon>
        <taxon>Asteroideae</taxon>
        <taxon>Anthemideae</taxon>
        <taxon>Anthemidinae</taxon>
        <taxon>Tanacetum</taxon>
    </lineage>
</organism>
<dbReference type="GO" id="GO:0008270">
    <property type="term" value="F:zinc ion binding"/>
    <property type="evidence" value="ECO:0007669"/>
    <property type="project" value="UniProtKB-KW"/>
</dbReference>
<protein>
    <submittedName>
        <fullName evidence="3">Ribonuclease H-like domain-containing protein</fullName>
    </submittedName>
</protein>
<dbReference type="Gene3D" id="4.10.60.10">
    <property type="entry name" value="Zinc finger, CCHC-type"/>
    <property type="match status" value="1"/>
</dbReference>
<comment type="caution">
    <text evidence="3">The sequence shown here is derived from an EMBL/GenBank/DDBJ whole genome shotgun (WGS) entry which is preliminary data.</text>
</comment>
<keyword evidence="1" id="KW-0863">Zinc-finger</keyword>
<dbReference type="SMART" id="SM00343">
    <property type="entry name" value="ZnF_C2HC"/>
    <property type="match status" value="1"/>
</dbReference>
<evidence type="ECO:0000259" key="2">
    <source>
        <dbReference type="PROSITE" id="PS50158"/>
    </source>
</evidence>
<dbReference type="Pfam" id="PF00098">
    <property type="entry name" value="zf-CCHC"/>
    <property type="match status" value="1"/>
</dbReference>
<feature type="domain" description="CCHC-type" evidence="2">
    <location>
        <begin position="157"/>
        <end position="172"/>
    </location>
</feature>
<name>A0A699R9L9_TANCI</name>
<proteinExistence type="predicted"/>
<keyword evidence="1" id="KW-0479">Metal-binding</keyword>
<sequence>WGNISLIMRNKPGIDNLNIDDLYNNLKVYEADIKGSSRSFSNSQNVAFIFAECTSSTNELNVAYNVSTTTGHSSQAQGSSSYAGELMFSFFANQSSSPQLDNKDLNQIDQDDLEEMDLKWQVAMLSMRVKRLYKKIRRKLDFNGKEPVGFDKTKVECFNCHGRGHFASDCRKARNPGNKGRIKDAKTLWAAIKTTFGGNAESRKMQKNVLRQQFKNFYVSNSEGLEKGYDRFQRLLSLLEIHEAGVST</sequence>
<dbReference type="InterPro" id="IPR001878">
    <property type="entry name" value="Znf_CCHC"/>
</dbReference>
<accession>A0A699R9L9</accession>
<feature type="non-terminal residue" evidence="3">
    <location>
        <position position="1"/>
    </location>
</feature>
<dbReference type="SUPFAM" id="SSF57756">
    <property type="entry name" value="Retrovirus zinc finger-like domains"/>
    <property type="match status" value="1"/>
</dbReference>
<dbReference type="GO" id="GO:0003676">
    <property type="term" value="F:nucleic acid binding"/>
    <property type="evidence" value="ECO:0007669"/>
    <property type="project" value="InterPro"/>
</dbReference>
<evidence type="ECO:0000313" key="3">
    <source>
        <dbReference type="EMBL" id="GFC79654.1"/>
    </source>
</evidence>
<reference evidence="3" key="1">
    <citation type="journal article" date="2019" name="Sci. Rep.">
        <title>Draft genome of Tanacetum cinerariifolium, the natural source of mosquito coil.</title>
        <authorList>
            <person name="Yamashiro T."/>
            <person name="Shiraishi A."/>
            <person name="Satake H."/>
            <person name="Nakayama K."/>
        </authorList>
    </citation>
    <scope>NUCLEOTIDE SEQUENCE</scope>
</reference>
<dbReference type="AlphaFoldDB" id="A0A699R9L9"/>
<dbReference type="EMBL" id="BKCJ011071423">
    <property type="protein sequence ID" value="GFC79654.1"/>
    <property type="molecule type" value="Genomic_DNA"/>
</dbReference>
<gene>
    <name evidence="3" type="ORF">Tci_851624</name>
</gene>
<evidence type="ECO:0000256" key="1">
    <source>
        <dbReference type="PROSITE-ProRule" id="PRU00047"/>
    </source>
</evidence>
<keyword evidence="1" id="KW-0862">Zinc</keyword>
<dbReference type="PROSITE" id="PS50158">
    <property type="entry name" value="ZF_CCHC"/>
    <property type="match status" value="1"/>
</dbReference>
<dbReference type="InterPro" id="IPR036875">
    <property type="entry name" value="Znf_CCHC_sf"/>
</dbReference>